<dbReference type="EMBL" id="AP026866">
    <property type="protein sequence ID" value="BDS07216.1"/>
    <property type="molecule type" value="Genomic_DNA"/>
</dbReference>
<accession>A0AAT9FMS4</accession>
<evidence type="ECO:0000313" key="1">
    <source>
        <dbReference type="EMBL" id="BDS07216.1"/>
    </source>
</evidence>
<sequence length="56" mass="6570">MLLSSSDALQARWQRAKTVANKDHYQIRLFLLYEAISISSYYDDRDSVDHFKSGCR</sequence>
<dbReference type="KEGG" id="osu:NT6N_22560"/>
<protein>
    <submittedName>
        <fullName evidence="1">Uncharacterized protein</fullName>
    </submittedName>
</protein>
<dbReference type="AlphaFoldDB" id="A0AAT9FMS4"/>
<organism evidence="1">
    <name type="scientific">Oceaniferula spumae</name>
    <dbReference type="NCBI Taxonomy" id="2979115"/>
    <lineage>
        <taxon>Bacteria</taxon>
        <taxon>Pseudomonadati</taxon>
        <taxon>Verrucomicrobiota</taxon>
        <taxon>Verrucomicrobiia</taxon>
        <taxon>Verrucomicrobiales</taxon>
        <taxon>Verrucomicrobiaceae</taxon>
        <taxon>Oceaniferula</taxon>
    </lineage>
</organism>
<name>A0AAT9FMS4_9BACT</name>
<gene>
    <name evidence="1" type="ORF">NT6N_22560</name>
</gene>
<reference evidence="1" key="1">
    <citation type="submission" date="2024-07" db="EMBL/GenBank/DDBJ databases">
        <title>Complete genome sequence of Verrucomicrobiaceae bacterium NT6N.</title>
        <authorList>
            <person name="Huang C."/>
            <person name="Takami H."/>
            <person name="Hamasaki K."/>
        </authorList>
    </citation>
    <scope>NUCLEOTIDE SEQUENCE</scope>
    <source>
        <strain evidence="1">NT6N</strain>
    </source>
</reference>
<proteinExistence type="predicted"/>